<comment type="caution">
    <text evidence="7">The sequence shown here is derived from an EMBL/GenBank/DDBJ whole genome shotgun (WGS) entry which is preliminary data.</text>
</comment>
<reference evidence="7 8" key="1">
    <citation type="journal article" date="2020" name="IScience">
        <title>Genome Sequencing of the Endangered Kingdonia uniflora (Circaeasteraceae, Ranunculales) Reveals Potential Mechanisms of Evolutionary Specialization.</title>
        <authorList>
            <person name="Sun Y."/>
            <person name="Deng T."/>
            <person name="Zhang A."/>
            <person name="Moore M.J."/>
            <person name="Landis J.B."/>
            <person name="Lin N."/>
            <person name="Zhang H."/>
            <person name="Zhang X."/>
            <person name="Huang J."/>
            <person name="Zhang X."/>
            <person name="Sun H."/>
            <person name="Wang H."/>
        </authorList>
    </citation>
    <scope>NUCLEOTIDE SEQUENCE [LARGE SCALE GENOMIC DNA]</scope>
    <source>
        <strain evidence="7">TB1705</strain>
        <tissue evidence="7">Leaf</tissue>
    </source>
</reference>
<dbReference type="InterPro" id="IPR036640">
    <property type="entry name" value="ABC1_TM_sf"/>
</dbReference>
<proteinExistence type="predicted"/>
<dbReference type="OrthoDB" id="6500128at2759"/>
<evidence type="ECO:0000259" key="6">
    <source>
        <dbReference type="PROSITE" id="PS50929"/>
    </source>
</evidence>
<dbReference type="InterPro" id="IPR039421">
    <property type="entry name" value="Type_1_exporter"/>
</dbReference>
<evidence type="ECO:0000313" key="8">
    <source>
        <dbReference type="Proteomes" id="UP000541444"/>
    </source>
</evidence>
<dbReference type="Gene3D" id="1.20.1560.10">
    <property type="entry name" value="ABC transporter type 1, transmembrane domain"/>
    <property type="match status" value="1"/>
</dbReference>
<feature type="domain" description="ABC transmembrane type-1" evidence="6">
    <location>
        <begin position="1"/>
        <end position="81"/>
    </location>
</feature>
<feature type="non-terminal residue" evidence="7">
    <location>
        <position position="1"/>
    </location>
</feature>
<dbReference type="AlphaFoldDB" id="A0A7J7N0A6"/>
<evidence type="ECO:0000256" key="1">
    <source>
        <dbReference type="ARBA" id="ARBA00004141"/>
    </source>
</evidence>
<keyword evidence="2 5" id="KW-0812">Transmembrane</keyword>
<dbReference type="Proteomes" id="UP000541444">
    <property type="component" value="Unassembled WGS sequence"/>
</dbReference>
<dbReference type="SUPFAM" id="SSF90123">
    <property type="entry name" value="ABC transporter transmembrane region"/>
    <property type="match status" value="1"/>
</dbReference>
<evidence type="ECO:0000256" key="4">
    <source>
        <dbReference type="ARBA" id="ARBA00023136"/>
    </source>
</evidence>
<evidence type="ECO:0000313" key="7">
    <source>
        <dbReference type="EMBL" id="KAF6160615.1"/>
    </source>
</evidence>
<dbReference type="PANTHER" id="PTHR24221">
    <property type="entry name" value="ATP-BINDING CASSETTE SUB-FAMILY B"/>
    <property type="match status" value="1"/>
</dbReference>
<dbReference type="GO" id="GO:0140359">
    <property type="term" value="F:ABC-type transporter activity"/>
    <property type="evidence" value="ECO:0007669"/>
    <property type="project" value="InterPro"/>
</dbReference>
<dbReference type="Gene3D" id="3.40.50.300">
    <property type="entry name" value="P-loop containing nucleotide triphosphate hydrolases"/>
    <property type="match status" value="1"/>
</dbReference>
<evidence type="ECO:0000256" key="3">
    <source>
        <dbReference type="ARBA" id="ARBA00022989"/>
    </source>
</evidence>
<protein>
    <recommendedName>
        <fullName evidence="6">ABC transmembrane type-1 domain-containing protein</fullName>
    </recommendedName>
</protein>
<dbReference type="Pfam" id="PF00664">
    <property type="entry name" value="ABC_membrane"/>
    <property type="match status" value="1"/>
</dbReference>
<dbReference type="PROSITE" id="PS50929">
    <property type="entry name" value="ABC_TM1F"/>
    <property type="match status" value="1"/>
</dbReference>
<dbReference type="InterPro" id="IPR011527">
    <property type="entry name" value="ABC1_TM_dom"/>
</dbReference>
<dbReference type="GO" id="GO:0016887">
    <property type="term" value="F:ATP hydrolysis activity"/>
    <property type="evidence" value="ECO:0007669"/>
    <property type="project" value="InterPro"/>
</dbReference>
<organism evidence="7 8">
    <name type="scientific">Kingdonia uniflora</name>
    <dbReference type="NCBI Taxonomy" id="39325"/>
    <lineage>
        <taxon>Eukaryota</taxon>
        <taxon>Viridiplantae</taxon>
        <taxon>Streptophyta</taxon>
        <taxon>Embryophyta</taxon>
        <taxon>Tracheophyta</taxon>
        <taxon>Spermatophyta</taxon>
        <taxon>Magnoliopsida</taxon>
        <taxon>Ranunculales</taxon>
        <taxon>Circaeasteraceae</taxon>
        <taxon>Kingdonia</taxon>
    </lineage>
</organism>
<name>A0A7J7N0A6_9MAGN</name>
<dbReference type="SUPFAM" id="SSF52540">
    <property type="entry name" value="P-loop containing nucleoside triphosphate hydrolases"/>
    <property type="match status" value="1"/>
</dbReference>
<keyword evidence="8" id="KW-1185">Reference proteome</keyword>
<sequence>MSMKVLQAQSNSSKLASKAISNHWNIAIFSVEKKIMGLFEVTLEEPKRESQKQSWYAGLELFITQFLTATNIGLILWYGGLSYYMEQSPQIIFVGLSLKVQPMTIVALVGQSGSGKSTIIGLIQRLFDPLSSKVTYCI</sequence>
<dbReference type="GO" id="GO:0016020">
    <property type="term" value="C:membrane"/>
    <property type="evidence" value="ECO:0007669"/>
    <property type="project" value="UniProtKB-SubCell"/>
</dbReference>
<keyword evidence="3 5" id="KW-1133">Transmembrane helix</keyword>
<dbReference type="PANTHER" id="PTHR24221:SF503">
    <property type="entry name" value="MITOCHONDRIAL POTASSIUM CHANNEL ATP-BINDING SUBUNIT"/>
    <property type="match status" value="1"/>
</dbReference>
<accession>A0A7J7N0A6</accession>
<dbReference type="InterPro" id="IPR027417">
    <property type="entry name" value="P-loop_NTPase"/>
</dbReference>
<feature type="transmembrane region" description="Helical" evidence="5">
    <location>
        <begin position="91"/>
        <end position="110"/>
    </location>
</feature>
<feature type="transmembrane region" description="Helical" evidence="5">
    <location>
        <begin position="55"/>
        <end position="79"/>
    </location>
</feature>
<evidence type="ECO:0000256" key="5">
    <source>
        <dbReference type="SAM" id="Phobius"/>
    </source>
</evidence>
<comment type="subcellular location">
    <subcellularLocation>
        <location evidence="1">Membrane</location>
        <topology evidence="1">Multi-pass membrane protein</topology>
    </subcellularLocation>
</comment>
<gene>
    <name evidence="7" type="ORF">GIB67_019555</name>
</gene>
<dbReference type="EMBL" id="JACGCM010001161">
    <property type="protein sequence ID" value="KAF6160615.1"/>
    <property type="molecule type" value="Genomic_DNA"/>
</dbReference>
<dbReference type="GO" id="GO:0005524">
    <property type="term" value="F:ATP binding"/>
    <property type="evidence" value="ECO:0007669"/>
    <property type="project" value="InterPro"/>
</dbReference>
<keyword evidence="4 5" id="KW-0472">Membrane</keyword>
<evidence type="ECO:0000256" key="2">
    <source>
        <dbReference type="ARBA" id="ARBA00022692"/>
    </source>
</evidence>